<evidence type="ECO:0000313" key="1">
    <source>
        <dbReference type="EMBL" id="RNA13283.1"/>
    </source>
</evidence>
<reference evidence="1 2" key="1">
    <citation type="journal article" date="2018" name="Sci. Rep.">
        <title>Genomic signatures of local adaptation to the degree of environmental predictability in rotifers.</title>
        <authorList>
            <person name="Franch-Gras L."/>
            <person name="Hahn C."/>
            <person name="Garcia-Roger E.M."/>
            <person name="Carmona M.J."/>
            <person name="Serra M."/>
            <person name="Gomez A."/>
        </authorList>
    </citation>
    <scope>NUCLEOTIDE SEQUENCE [LARGE SCALE GENOMIC DNA]</scope>
    <source>
        <strain evidence="1">HYR1</strain>
    </source>
</reference>
<keyword evidence="2" id="KW-1185">Reference proteome</keyword>
<dbReference type="Proteomes" id="UP000276133">
    <property type="component" value="Unassembled WGS sequence"/>
</dbReference>
<accession>A0A3M7QPT7</accession>
<protein>
    <submittedName>
        <fullName evidence="1">Uncharacterized protein</fullName>
    </submittedName>
</protein>
<sequence length="75" mass="8567">MLKKTVLFGKLGEQVIKVPVQEKKLPFQGDVSRNKRTFWVNKGRVAIYPWKKSVWYTDASEYQLGAVDDGSGSDF</sequence>
<organism evidence="1 2">
    <name type="scientific">Brachionus plicatilis</name>
    <name type="common">Marine rotifer</name>
    <name type="synonym">Brachionus muelleri</name>
    <dbReference type="NCBI Taxonomy" id="10195"/>
    <lineage>
        <taxon>Eukaryota</taxon>
        <taxon>Metazoa</taxon>
        <taxon>Spiralia</taxon>
        <taxon>Gnathifera</taxon>
        <taxon>Rotifera</taxon>
        <taxon>Eurotatoria</taxon>
        <taxon>Monogononta</taxon>
        <taxon>Pseudotrocha</taxon>
        <taxon>Ploima</taxon>
        <taxon>Brachionidae</taxon>
        <taxon>Brachionus</taxon>
    </lineage>
</organism>
<evidence type="ECO:0000313" key="2">
    <source>
        <dbReference type="Proteomes" id="UP000276133"/>
    </source>
</evidence>
<proteinExistence type="predicted"/>
<comment type="caution">
    <text evidence="1">The sequence shown here is derived from an EMBL/GenBank/DDBJ whole genome shotgun (WGS) entry which is preliminary data.</text>
</comment>
<dbReference type="AlphaFoldDB" id="A0A3M7QPT7"/>
<dbReference type="EMBL" id="REGN01005454">
    <property type="protein sequence ID" value="RNA13283.1"/>
    <property type="molecule type" value="Genomic_DNA"/>
</dbReference>
<name>A0A3M7QPT7_BRAPC</name>
<gene>
    <name evidence="1" type="ORF">BpHYR1_007518</name>
</gene>